<dbReference type="GO" id="GO:0070401">
    <property type="term" value="F:NADP+ binding"/>
    <property type="evidence" value="ECO:0007669"/>
    <property type="project" value="UniProtKB-UniRule"/>
</dbReference>
<dbReference type="Pfam" id="PF16363">
    <property type="entry name" value="GDP_Man_Dehyd"/>
    <property type="match status" value="1"/>
</dbReference>
<dbReference type="CDD" id="cd05260">
    <property type="entry name" value="GDP_MD_SDR_e"/>
    <property type="match status" value="1"/>
</dbReference>
<dbReference type="EMBL" id="QZDH01000018">
    <property type="protein sequence ID" value="RJL51961.1"/>
    <property type="molecule type" value="Genomic_DNA"/>
</dbReference>
<evidence type="ECO:0000313" key="10">
    <source>
        <dbReference type="EMBL" id="RJL51961.1"/>
    </source>
</evidence>
<accession>A0A419AX04</accession>
<evidence type="ECO:0000256" key="5">
    <source>
        <dbReference type="ARBA" id="ARBA00011989"/>
    </source>
</evidence>
<evidence type="ECO:0000256" key="3">
    <source>
        <dbReference type="ARBA" id="ARBA00004912"/>
    </source>
</evidence>
<dbReference type="PANTHER" id="PTHR43715:SF1">
    <property type="entry name" value="GDP-MANNOSE 4,6 DEHYDRATASE"/>
    <property type="match status" value="1"/>
</dbReference>
<dbReference type="AlphaFoldDB" id="A0A419AX04"/>
<feature type="domain" description="NAD(P)-binding" evidence="9">
    <location>
        <begin position="7"/>
        <end position="347"/>
    </location>
</feature>
<evidence type="ECO:0000256" key="6">
    <source>
        <dbReference type="ARBA" id="ARBA00023239"/>
    </source>
</evidence>
<dbReference type="Proteomes" id="UP000283655">
    <property type="component" value="Unassembled WGS sequence"/>
</dbReference>
<dbReference type="InterPro" id="IPR006368">
    <property type="entry name" value="GDP_Man_deHydtase"/>
</dbReference>
<gene>
    <name evidence="8 10" type="primary">gmd</name>
    <name evidence="10" type="ORF">D5071_09120</name>
</gene>
<keyword evidence="6 8" id="KW-0456">Lyase</keyword>
<dbReference type="GO" id="GO:0042351">
    <property type="term" value="P:'de novo' GDP-L-fucose biosynthetic process"/>
    <property type="evidence" value="ECO:0007669"/>
    <property type="project" value="TreeGrafter"/>
</dbReference>
<reference evidence="10 11" key="1">
    <citation type="submission" date="2018-09" db="EMBL/GenBank/DDBJ databases">
        <title>Phylogenetic diversity of Pectobacterium and Dickeya strains causing blackleg disease of potato in Morocco.</title>
        <authorList>
            <person name="Oulghazi S."/>
            <person name="Moumni M."/>
            <person name="Faure D."/>
        </authorList>
    </citation>
    <scope>NUCLEOTIDE SEQUENCE [LARGE SCALE GENOMIC DNA]</scope>
    <source>
        <strain evidence="10 11">S1.15.11.2D</strain>
    </source>
</reference>
<keyword evidence="8" id="KW-0521">NADP</keyword>
<evidence type="ECO:0000256" key="7">
    <source>
        <dbReference type="ARBA" id="ARBA00059383"/>
    </source>
</evidence>
<comment type="cofactor">
    <cofactor evidence="2 8">
        <name>NADP(+)</name>
        <dbReference type="ChEBI" id="CHEBI:58349"/>
    </cofactor>
</comment>
<dbReference type="InterPro" id="IPR036291">
    <property type="entry name" value="NAD(P)-bd_dom_sf"/>
</dbReference>
<dbReference type="FunFam" id="3.40.50.720:FF:000924">
    <property type="entry name" value="GDP-mannose 4,6 dehydratase"/>
    <property type="match status" value="1"/>
</dbReference>
<comment type="function">
    <text evidence="7 8">Catalyzes the conversion of GDP-D-mannose to GDP-4-dehydro-6-deoxy-D-mannose.</text>
</comment>
<evidence type="ECO:0000313" key="11">
    <source>
        <dbReference type="Proteomes" id="UP000283655"/>
    </source>
</evidence>
<comment type="caution">
    <text evidence="10">The sequence shown here is derived from an EMBL/GenBank/DDBJ whole genome shotgun (WGS) entry which is preliminary data.</text>
</comment>
<evidence type="ECO:0000256" key="1">
    <source>
        <dbReference type="ARBA" id="ARBA00000188"/>
    </source>
</evidence>
<evidence type="ECO:0000256" key="4">
    <source>
        <dbReference type="ARBA" id="ARBA00009263"/>
    </source>
</evidence>
<dbReference type="RefSeq" id="WP_119873514.1">
    <property type="nucleotide sequence ID" value="NZ_QZDH01000018.1"/>
</dbReference>
<evidence type="ECO:0000256" key="8">
    <source>
        <dbReference type="HAMAP-Rule" id="MF_00955"/>
    </source>
</evidence>
<protein>
    <recommendedName>
        <fullName evidence="5 8">GDP-mannose 4,6-dehydratase</fullName>
        <ecNumber evidence="5 8">4.2.1.47</ecNumber>
    </recommendedName>
    <alternativeName>
        <fullName evidence="8">GDP-D-mannose dehydratase</fullName>
    </alternativeName>
</protein>
<dbReference type="PANTHER" id="PTHR43715">
    <property type="entry name" value="GDP-MANNOSE 4,6-DEHYDRATASE"/>
    <property type="match status" value="1"/>
</dbReference>
<comment type="catalytic activity">
    <reaction evidence="1 8">
        <text>GDP-alpha-D-mannose = GDP-4-dehydro-alpha-D-rhamnose + H2O</text>
        <dbReference type="Rhea" id="RHEA:23820"/>
        <dbReference type="ChEBI" id="CHEBI:15377"/>
        <dbReference type="ChEBI" id="CHEBI:57527"/>
        <dbReference type="ChEBI" id="CHEBI:57964"/>
        <dbReference type="EC" id="4.2.1.47"/>
    </reaction>
</comment>
<comment type="caution">
    <text evidence="8">Lacks conserved residue(s) required for the propagation of feature annotation.</text>
</comment>
<sequence length="374" mass="42251">MTKKIALITGVTGQDGSYLVEFLLDKGYEVHGLKRRSSQFNTNRIDHVYQNCQVNKKDFTLHYGDLTDSSNLISLVQKIQPDEIYNLGAQSHVAVSFESPEYTADVDAMGTLRLLEAIRINGLNKKTKFYQASTSELYGLVQEIPQRETTPFYPRSPYAVAKLYAYWITVNYRESYGIYACNGILFNHESPRRGETFVTRKITRAIANISQGIEQCLHLGNMDSLRDWGHAKDYVRMQWMMLQQDEPEDFVIATGKQISVREFVRMSAREVGLELEFKGEGVDEIGIVVGKTSDCATAVNVGDVIVRVDPLYFRPAEVETLLGDPAKAKEKLGWVPEITVNEMCAEMVASDLDNAKQHVLLKQHGFDVSISVER</sequence>
<dbReference type="EC" id="4.2.1.47" evidence="5 8"/>
<dbReference type="HAMAP" id="MF_00955">
    <property type="entry name" value="GDP_Man_dehydratase"/>
    <property type="match status" value="1"/>
</dbReference>
<comment type="pathway">
    <text evidence="3">Nucleotide-sugar biosynthesis; GDP-L-fucose biosynthesis via de novo pathway; GDP-L-fucose from GDP-alpha-D-mannose: step 1/2.</text>
</comment>
<name>A0A419AX04_PECCA</name>
<dbReference type="GO" id="GO:0008446">
    <property type="term" value="F:GDP-mannose 4,6-dehydratase activity"/>
    <property type="evidence" value="ECO:0007669"/>
    <property type="project" value="UniProtKB-UniRule"/>
</dbReference>
<comment type="similarity">
    <text evidence="4 8">Belongs to the NAD(P)-dependent epimerase/dehydratase family. GDP-mannose 4,6-dehydratase subfamily.</text>
</comment>
<dbReference type="NCBIfam" id="TIGR01472">
    <property type="entry name" value="gmd"/>
    <property type="match status" value="1"/>
</dbReference>
<dbReference type="InterPro" id="IPR016040">
    <property type="entry name" value="NAD(P)-bd_dom"/>
</dbReference>
<organism evidence="10 11">
    <name type="scientific">Pectobacterium carotovorum</name>
    <name type="common">Erwinia carotovora</name>
    <dbReference type="NCBI Taxonomy" id="554"/>
    <lineage>
        <taxon>Bacteria</taxon>
        <taxon>Pseudomonadati</taxon>
        <taxon>Pseudomonadota</taxon>
        <taxon>Gammaproteobacteria</taxon>
        <taxon>Enterobacterales</taxon>
        <taxon>Pectobacteriaceae</taxon>
        <taxon>Pectobacterium</taxon>
    </lineage>
</organism>
<dbReference type="SUPFAM" id="SSF51735">
    <property type="entry name" value="NAD(P)-binding Rossmann-fold domains"/>
    <property type="match status" value="1"/>
</dbReference>
<evidence type="ECO:0000256" key="2">
    <source>
        <dbReference type="ARBA" id="ARBA00001937"/>
    </source>
</evidence>
<proteinExistence type="inferred from homology"/>
<evidence type="ECO:0000259" key="9">
    <source>
        <dbReference type="Pfam" id="PF16363"/>
    </source>
</evidence>
<dbReference type="Gene3D" id="3.40.50.720">
    <property type="entry name" value="NAD(P)-binding Rossmann-like Domain"/>
    <property type="match status" value="1"/>
</dbReference>
<dbReference type="Gene3D" id="3.90.25.10">
    <property type="entry name" value="UDP-galactose 4-epimerase, domain 1"/>
    <property type="match status" value="1"/>
</dbReference>